<name>A0A6C0J0R0_9ZZZZ</name>
<proteinExistence type="predicted"/>
<evidence type="ECO:0000313" key="2">
    <source>
        <dbReference type="EMBL" id="QHT98380.1"/>
    </source>
</evidence>
<reference evidence="2" key="1">
    <citation type="journal article" date="2020" name="Nature">
        <title>Giant virus diversity and host interactions through global metagenomics.</title>
        <authorList>
            <person name="Schulz F."/>
            <person name="Roux S."/>
            <person name="Paez-Espino D."/>
            <person name="Jungbluth S."/>
            <person name="Walsh D.A."/>
            <person name="Denef V.J."/>
            <person name="McMahon K.D."/>
            <person name="Konstantinidis K.T."/>
            <person name="Eloe-Fadrosh E.A."/>
            <person name="Kyrpides N.C."/>
            <person name="Woyke T."/>
        </authorList>
    </citation>
    <scope>NUCLEOTIDE SEQUENCE</scope>
    <source>
        <strain evidence="2">GVMAG-M-3300025652-16</strain>
    </source>
</reference>
<feature type="compositionally biased region" description="Basic and acidic residues" evidence="1">
    <location>
        <begin position="33"/>
        <end position="55"/>
    </location>
</feature>
<feature type="region of interest" description="Disordered" evidence="1">
    <location>
        <begin position="33"/>
        <end position="62"/>
    </location>
</feature>
<sequence>MKYGIYLETTYNLEGNRKDEGIKEGANRLEHRDVLDKRAVPHEAEKESADKHSENEGENFGENFRPGLGFGNLVNHLLHTDIFF</sequence>
<accession>A0A6C0J0R0</accession>
<evidence type="ECO:0000256" key="1">
    <source>
        <dbReference type="SAM" id="MobiDB-lite"/>
    </source>
</evidence>
<dbReference type="AlphaFoldDB" id="A0A6C0J0R0"/>
<organism evidence="2">
    <name type="scientific">viral metagenome</name>
    <dbReference type="NCBI Taxonomy" id="1070528"/>
    <lineage>
        <taxon>unclassified sequences</taxon>
        <taxon>metagenomes</taxon>
        <taxon>organismal metagenomes</taxon>
    </lineage>
</organism>
<protein>
    <submittedName>
        <fullName evidence="2">Uncharacterized protein</fullName>
    </submittedName>
</protein>
<dbReference type="EMBL" id="MN740292">
    <property type="protein sequence ID" value="QHT98380.1"/>
    <property type="molecule type" value="Genomic_DNA"/>
</dbReference>